<dbReference type="SUPFAM" id="SSF54695">
    <property type="entry name" value="POZ domain"/>
    <property type="match status" value="1"/>
</dbReference>
<feature type="domain" description="C2H2-type" evidence="10">
    <location>
        <begin position="569"/>
        <end position="597"/>
    </location>
</feature>
<dbReference type="SMART" id="SM00225">
    <property type="entry name" value="BTB"/>
    <property type="match status" value="1"/>
</dbReference>
<keyword evidence="6" id="KW-0539">Nucleus</keyword>
<feature type="domain" description="BTB" evidence="9">
    <location>
        <begin position="109"/>
        <end position="175"/>
    </location>
</feature>
<feature type="compositionally biased region" description="Basic and acidic residues" evidence="8">
    <location>
        <begin position="280"/>
        <end position="289"/>
    </location>
</feature>
<dbReference type="SUPFAM" id="SSF57667">
    <property type="entry name" value="beta-beta-alpha zinc fingers"/>
    <property type="match status" value="6"/>
</dbReference>
<feature type="region of interest" description="Disordered" evidence="8">
    <location>
        <begin position="355"/>
        <end position="381"/>
    </location>
</feature>
<feature type="compositionally biased region" description="Basic and acidic residues" evidence="8">
    <location>
        <begin position="888"/>
        <end position="901"/>
    </location>
</feature>
<dbReference type="FunFam" id="3.30.160.60:FF:000777">
    <property type="entry name" value="zinc finger and BTB domain-containing protein 21"/>
    <property type="match status" value="1"/>
</dbReference>
<feature type="compositionally biased region" description="Polar residues" evidence="8">
    <location>
        <begin position="365"/>
        <end position="380"/>
    </location>
</feature>
<comment type="subcellular location">
    <subcellularLocation>
        <location evidence="1">Nucleus</location>
    </subcellularLocation>
</comment>
<feature type="domain" description="C2H2-type" evidence="10">
    <location>
        <begin position="795"/>
        <end position="823"/>
    </location>
</feature>
<evidence type="ECO:0000256" key="7">
    <source>
        <dbReference type="PROSITE-ProRule" id="PRU00042"/>
    </source>
</evidence>
<dbReference type="PANTHER" id="PTHR24394:SF15">
    <property type="entry name" value="ZINC FINGER AND BTB DOMAIN-CONTAINING PROTEIN 21"/>
    <property type="match status" value="1"/>
</dbReference>
<feature type="compositionally biased region" description="Low complexity" evidence="8">
    <location>
        <begin position="1018"/>
        <end position="1033"/>
    </location>
</feature>
<evidence type="ECO:0000256" key="8">
    <source>
        <dbReference type="SAM" id="MobiDB-lite"/>
    </source>
</evidence>
<dbReference type="FunFam" id="3.30.710.10:FF:000065">
    <property type="entry name" value="zinc finger and BTB domain-containing protein 21"/>
    <property type="match status" value="1"/>
</dbReference>
<sequence length="1109" mass="124203">MQRCVTDGELFAALSHPPSNMVLCSRLSPRKDAATQAEKIQRIFEVRNEGPRRIKPQFVACTSLPSRCSTATKVNRKATMESLVHYVNPAHAISLLGMLNEQRLKGQLCDVILIVGDQKYQAHKSILAASSEYFHSLFARRESGAQAAVQLDFCEPDAFENVLNYIYSSSLFVDKGSLAAIQELGYSLGIPFLTNIMSTKPQVSYSVSRKRMSFSEEDDNSYQQRSVIVRQSRGDPPSASSSHHKGLNPLGKTTSTQTTVTGSKYVTSAKAAGKPSQSKGQDEANETLRKATPIPRKSAEPTGNPDGKSRPSVSLLRERAALTSCTRPQLTSSVSFSESQIQHSRLQADAVGFRDEPLPHLYNPKQASPGQASESGQTIDRSGPLIKSLLRRSLSMDSPVPVFSPALELKTSQSREQSVVKMAAKNPTDAEPAEHKPPKSNAVPPLILKSRHCNRYDEEDAHAAEVHVKTEPSSPLADPSDIIRITVGDNLPVNFRDFQINFDEGPRGFFKHSGKRKARLDGRRNPIKKSRGLSEADFAPEDHRLTALPHGFDKEGNNETGESRQSRMFKCWNCLKVFRSNAGLYRHVNMYHNPEKPYSCDICHKRFHTNFKVWTHCQTQHGVVQNPAPSSSSYTVLDEKFQRKLIDIVREREIKKALIMKLRRNKQGGLQSQPFGKRSLRRSRSYMCPYCGKLFWFQSQYRQHLKMHNGEKSEQEAQREDELLQTQDQTVNLKENKGKDVYPCRLCNEKLTSLFEQGNHERGCRHATVCPYCGLRFSSPAVKKEHETHCEYKKLTCLECMRTFKSSFSIWRHQVEVHNQNMMTVEEQMSLGLQENNGEHLSEHLQPLGPGLQPASAGSSKDEVVYSDSSGPVMFDSEDSSFAAEDLSTSHRPGELKVKEEPQEEAVDDRMGQAPLAEAGPEEPGVWPCEKCGKLFSTHKQLERHQELLCHIKPFICHICNKAFRTNFRLWSHFQSHMATQEEALGSREGDRRSSSPSPSPPPATSAPWPSGPPRAPSPKSAQPGPPEAAGAPLTKFKNRDQEKPEGGLPPKADAADKPLTPQESDTLFYHAPTLSALTFKRQYMCKLCHRTFKTAFSLWSHEQSHTNP</sequence>
<dbReference type="InterPro" id="IPR000210">
    <property type="entry name" value="BTB/POZ_dom"/>
</dbReference>
<feature type="compositionally biased region" description="Basic and acidic residues" evidence="8">
    <location>
        <begin position="985"/>
        <end position="994"/>
    </location>
</feature>
<evidence type="ECO:0000256" key="5">
    <source>
        <dbReference type="ARBA" id="ARBA00022833"/>
    </source>
</evidence>
<feature type="domain" description="C2H2-type" evidence="10">
    <location>
        <begin position="955"/>
        <end position="982"/>
    </location>
</feature>
<organism evidence="11 12">
    <name type="scientific">Synaphobranchus kaupii</name>
    <name type="common">Kaup's arrowtooth eel</name>
    <dbReference type="NCBI Taxonomy" id="118154"/>
    <lineage>
        <taxon>Eukaryota</taxon>
        <taxon>Metazoa</taxon>
        <taxon>Chordata</taxon>
        <taxon>Craniata</taxon>
        <taxon>Vertebrata</taxon>
        <taxon>Euteleostomi</taxon>
        <taxon>Actinopterygii</taxon>
        <taxon>Neopterygii</taxon>
        <taxon>Teleostei</taxon>
        <taxon>Anguilliformes</taxon>
        <taxon>Synaphobranchidae</taxon>
        <taxon>Synaphobranchus</taxon>
    </lineage>
</organism>
<evidence type="ECO:0008006" key="13">
    <source>
        <dbReference type="Google" id="ProtNLM"/>
    </source>
</evidence>
<dbReference type="EMBL" id="JAINUF010000014">
    <property type="protein sequence ID" value="KAJ8342561.1"/>
    <property type="molecule type" value="Genomic_DNA"/>
</dbReference>
<dbReference type="InterPro" id="IPR011333">
    <property type="entry name" value="SKP1/BTB/POZ_sf"/>
</dbReference>
<dbReference type="OrthoDB" id="6359816at2759"/>
<name>A0A9Q1EPM2_SYNKA</name>
<accession>A0A9Q1EPM2</accession>
<evidence type="ECO:0000256" key="3">
    <source>
        <dbReference type="ARBA" id="ARBA00022737"/>
    </source>
</evidence>
<evidence type="ECO:0000313" key="12">
    <source>
        <dbReference type="Proteomes" id="UP001152622"/>
    </source>
</evidence>
<feature type="region of interest" description="Disordered" evidence="8">
    <location>
        <begin position="981"/>
        <end position="1065"/>
    </location>
</feature>
<reference evidence="11" key="1">
    <citation type="journal article" date="2023" name="Science">
        <title>Genome structures resolve the early diversification of teleost fishes.</title>
        <authorList>
            <person name="Parey E."/>
            <person name="Louis A."/>
            <person name="Montfort J."/>
            <person name="Bouchez O."/>
            <person name="Roques C."/>
            <person name="Iampietro C."/>
            <person name="Lluch J."/>
            <person name="Castinel A."/>
            <person name="Donnadieu C."/>
            <person name="Desvignes T."/>
            <person name="Floi Bucao C."/>
            <person name="Jouanno E."/>
            <person name="Wen M."/>
            <person name="Mejri S."/>
            <person name="Dirks R."/>
            <person name="Jansen H."/>
            <person name="Henkel C."/>
            <person name="Chen W.J."/>
            <person name="Zahm M."/>
            <person name="Cabau C."/>
            <person name="Klopp C."/>
            <person name="Thompson A.W."/>
            <person name="Robinson-Rechavi M."/>
            <person name="Braasch I."/>
            <person name="Lecointre G."/>
            <person name="Bobe J."/>
            <person name="Postlethwait J.H."/>
            <person name="Berthelot C."/>
            <person name="Roest Crollius H."/>
            <person name="Guiguen Y."/>
        </authorList>
    </citation>
    <scope>NUCLEOTIDE SEQUENCE</scope>
    <source>
        <strain evidence="11">WJC10195</strain>
    </source>
</reference>
<dbReference type="GO" id="GO:0008270">
    <property type="term" value="F:zinc ion binding"/>
    <property type="evidence" value="ECO:0007669"/>
    <property type="project" value="UniProtKB-KW"/>
</dbReference>
<dbReference type="PROSITE" id="PS00028">
    <property type="entry name" value="ZINC_FINGER_C2H2_1"/>
    <property type="match status" value="8"/>
</dbReference>
<feature type="compositionally biased region" description="Pro residues" evidence="8">
    <location>
        <begin position="998"/>
        <end position="1017"/>
    </location>
</feature>
<evidence type="ECO:0000259" key="10">
    <source>
        <dbReference type="PROSITE" id="PS50157"/>
    </source>
</evidence>
<dbReference type="InterPro" id="IPR036236">
    <property type="entry name" value="Znf_C2H2_sf"/>
</dbReference>
<evidence type="ECO:0000256" key="1">
    <source>
        <dbReference type="ARBA" id="ARBA00004123"/>
    </source>
</evidence>
<dbReference type="InterPro" id="IPR041011">
    <property type="entry name" value="Znf_C2H2_6"/>
</dbReference>
<feature type="domain" description="C2H2-type" evidence="10">
    <location>
        <begin position="686"/>
        <end position="713"/>
    </location>
</feature>
<dbReference type="PROSITE" id="PS50097">
    <property type="entry name" value="BTB"/>
    <property type="match status" value="1"/>
</dbReference>
<dbReference type="Gene3D" id="3.30.160.60">
    <property type="entry name" value="Classic Zinc Finger"/>
    <property type="match status" value="7"/>
</dbReference>
<feature type="region of interest" description="Disordered" evidence="8">
    <location>
        <begin position="230"/>
        <end position="313"/>
    </location>
</feature>
<keyword evidence="4 7" id="KW-0863">Zinc-finger</keyword>
<evidence type="ECO:0000256" key="6">
    <source>
        <dbReference type="ARBA" id="ARBA00023242"/>
    </source>
</evidence>
<evidence type="ECO:0000256" key="4">
    <source>
        <dbReference type="ARBA" id="ARBA00022771"/>
    </source>
</evidence>
<feature type="region of interest" description="Disordered" evidence="8">
    <location>
        <begin position="513"/>
        <end position="536"/>
    </location>
</feature>
<keyword evidence="12" id="KW-1185">Reference proteome</keyword>
<dbReference type="InterPro" id="IPR013087">
    <property type="entry name" value="Znf_C2H2_type"/>
</dbReference>
<dbReference type="Gene3D" id="3.30.710.10">
    <property type="entry name" value="Potassium Channel Kv1.1, Chain A"/>
    <property type="match status" value="1"/>
</dbReference>
<protein>
    <recommendedName>
        <fullName evidence="13">Zinc finger and BTB domain-containing protein 21</fullName>
    </recommendedName>
</protein>
<feature type="region of interest" description="Disordered" evidence="8">
    <location>
        <begin position="424"/>
        <end position="445"/>
    </location>
</feature>
<feature type="region of interest" description="Disordered" evidence="8">
    <location>
        <begin position="846"/>
        <end position="907"/>
    </location>
</feature>
<dbReference type="GO" id="GO:0005634">
    <property type="term" value="C:nucleus"/>
    <property type="evidence" value="ECO:0007669"/>
    <property type="project" value="UniProtKB-SubCell"/>
</dbReference>
<dbReference type="GO" id="GO:0000981">
    <property type="term" value="F:DNA-binding transcription factor activity, RNA polymerase II-specific"/>
    <property type="evidence" value="ECO:0007669"/>
    <property type="project" value="TreeGrafter"/>
</dbReference>
<dbReference type="Proteomes" id="UP001152622">
    <property type="component" value="Chromosome 14"/>
</dbReference>
<dbReference type="PROSITE" id="PS50157">
    <property type="entry name" value="ZINC_FINGER_C2H2_2"/>
    <property type="match status" value="6"/>
</dbReference>
<dbReference type="AlphaFoldDB" id="A0A9Q1EPM2"/>
<evidence type="ECO:0000259" key="9">
    <source>
        <dbReference type="PROSITE" id="PS50097"/>
    </source>
</evidence>
<dbReference type="Pfam" id="PF00651">
    <property type="entry name" value="BTB"/>
    <property type="match status" value="1"/>
</dbReference>
<dbReference type="Pfam" id="PF00096">
    <property type="entry name" value="zf-C2H2"/>
    <property type="match status" value="1"/>
</dbReference>
<feature type="domain" description="C2H2-type" evidence="10">
    <location>
        <begin position="1084"/>
        <end position="1109"/>
    </location>
</feature>
<evidence type="ECO:0000256" key="2">
    <source>
        <dbReference type="ARBA" id="ARBA00022723"/>
    </source>
</evidence>
<keyword evidence="5" id="KW-0862">Zinc</keyword>
<dbReference type="SMART" id="SM00355">
    <property type="entry name" value="ZnF_C2H2"/>
    <property type="match status" value="9"/>
</dbReference>
<dbReference type="PANTHER" id="PTHR24394">
    <property type="entry name" value="ZINC FINGER PROTEIN"/>
    <property type="match status" value="1"/>
</dbReference>
<comment type="caution">
    <text evidence="11">The sequence shown here is derived from an EMBL/GenBank/DDBJ whole genome shotgun (WGS) entry which is preliminary data.</text>
</comment>
<evidence type="ECO:0000313" key="11">
    <source>
        <dbReference type="EMBL" id="KAJ8342561.1"/>
    </source>
</evidence>
<dbReference type="Pfam" id="PF18450">
    <property type="entry name" value="zf_C2H2_6"/>
    <property type="match status" value="1"/>
</dbReference>
<keyword evidence="2" id="KW-0479">Metal-binding</keyword>
<feature type="domain" description="C2H2-type" evidence="10">
    <location>
        <begin position="927"/>
        <end position="954"/>
    </location>
</feature>
<gene>
    <name evidence="11" type="ORF">SKAU_G00324890</name>
</gene>
<proteinExistence type="predicted"/>
<keyword evidence="3" id="KW-0677">Repeat</keyword>